<gene>
    <name evidence="7" type="primary">rplV</name>
    <name evidence="12" type="ORF">COV04_01620</name>
</gene>
<dbReference type="AlphaFoldDB" id="A0A2M8LF05"/>
<comment type="similarity">
    <text evidence="1 7 8">Belongs to the universal ribosomal protein uL22 family.</text>
</comment>
<accession>A0A2M8LF05</accession>
<reference evidence="12 13" key="1">
    <citation type="submission" date="2017-09" db="EMBL/GenBank/DDBJ databases">
        <title>Depth-based differentiation of microbial function through sediment-hosted aquifers and enrichment of novel symbionts in the deep terrestrial subsurface.</title>
        <authorList>
            <person name="Probst A.J."/>
            <person name="Ladd B."/>
            <person name="Jarett J.K."/>
            <person name="Geller-Mcgrath D.E."/>
            <person name="Sieber C.M."/>
            <person name="Emerson J.B."/>
            <person name="Anantharaman K."/>
            <person name="Thomas B.C."/>
            <person name="Malmstrom R."/>
            <person name="Stieglmeier M."/>
            <person name="Klingl A."/>
            <person name="Woyke T."/>
            <person name="Ryan C.M."/>
            <person name="Banfield J.F."/>
        </authorList>
    </citation>
    <scope>NUCLEOTIDE SEQUENCE [LARGE SCALE GENOMIC DNA]</scope>
    <source>
        <strain evidence="12">CG10_big_fil_rev_8_21_14_0_10_48_11</strain>
    </source>
</reference>
<evidence type="ECO:0000256" key="3">
    <source>
        <dbReference type="ARBA" id="ARBA00022884"/>
    </source>
</evidence>
<evidence type="ECO:0000313" key="12">
    <source>
        <dbReference type="EMBL" id="PJE76024.1"/>
    </source>
</evidence>
<dbReference type="PANTHER" id="PTHR13501">
    <property type="entry name" value="CHLOROPLAST 50S RIBOSOMAL PROTEIN L22-RELATED"/>
    <property type="match status" value="1"/>
</dbReference>
<dbReference type="GO" id="GO:0006412">
    <property type="term" value="P:translation"/>
    <property type="evidence" value="ECO:0007669"/>
    <property type="project" value="UniProtKB-UniRule"/>
</dbReference>
<dbReference type="NCBIfam" id="TIGR01044">
    <property type="entry name" value="rplV_bact"/>
    <property type="match status" value="1"/>
</dbReference>
<dbReference type="GO" id="GO:0003735">
    <property type="term" value="F:structural constituent of ribosome"/>
    <property type="evidence" value="ECO:0007669"/>
    <property type="project" value="InterPro"/>
</dbReference>
<evidence type="ECO:0000313" key="13">
    <source>
        <dbReference type="Proteomes" id="UP000231152"/>
    </source>
</evidence>
<sequence>MDSIAKLRNLRIAPRKVRLVADLVRGRSVTDAVAELRFWQKRAATPVRKLIESAAANAEHNFKMKPDTLVVKSITVDDAATMKRSMPRAFGRATVIRKRGSHVVVVVGEVEAVTKKMAEKKEVNKKKETTTTTPKKAKRVKK</sequence>
<dbReference type="SUPFAM" id="SSF54843">
    <property type="entry name" value="Ribosomal protein L22"/>
    <property type="match status" value="1"/>
</dbReference>
<comment type="subunit">
    <text evidence="7 9">Part of the 50S ribosomal subunit.</text>
</comment>
<dbReference type="InterPro" id="IPR036394">
    <property type="entry name" value="Ribosomal_uL22_sf"/>
</dbReference>
<evidence type="ECO:0000256" key="1">
    <source>
        <dbReference type="ARBA" id="ARBA00009451"/>
    </source>
</evidence>
<dbReference type="Gene3D" id="3.90.470.10">
    <property type="entry name" value="Ribosomal protein L22/L17"/>
    <property type="match status" value="1"/>
</dbReference>
<dbReference type="Proteomes" id="UP000231152">
    <property type="component" value="Unassembled WGS sequence"/>
</dbReference>
<dbReference type="CDD" id="cd00336">
    <property type="entry name" value="Ribosomal_L22"/>
    <property type="match status" value="1"/>
</dbReference>
<evidence type="ECO:0000256" key="2">
    <source>
        <dbReference type="ARBA" id="ARBA00022730"/>
    </source>
</evidence>
<name>A0A2M8LF05_9BACT</name>
<dbReference type="GO" id="GO:0022625">
    <property type="term" value="C:cytosolic large ribosomal subunit"/>
    <property type="evidence" value="ECO:0007669"/>
    <property type="project" value="TreeGrafter"/>
</dbReference>
<evidence type="ECO:0000256" key="4">
    <source>
        <dbReference type="ARBA" id="ARBA00022980"/>
    </source>
</evidence>
<evidence type="ECO:0000256" key="9">
    <source>
        <dbReference type="RuleBase" id="RU004006"/>
    </source>
</evidence>
<organism evidence="12 13">
    <name type="scientific">Candidatus Uhrbacteria bacterium CG10_big_fil_rev_8_21_14_0_10_48_11</name>
    <dbReference type="NCBI Taxonomy" id="1975037"/>
    <lineage>
        <taxon>Bacteria</taxon>
        <taxon>Candidatus Uhriibacteriota</taxon>
    </lineage>
</organism>
<feature type="region of interest" description="Disordered" evidence="11">
    <location>
        <begin position="120"/>
        <end position="142"/>
    </location>
</feature>
<dbReference type="GO" id="GO:0019843">
    <property type="term" value="F:rRNA binding"/>
    <property type="evidence" value="ECO:0007669"/>
    <property type="project" value="UniProtKB-UniRule"/>
</dbReference>
<dbReference type="PROSITE" id="PS00464">
    <property type="entry name" value="RIBOSOMAL_L22"/>
    <property type="match status" value="1"/>
</dbReference>
<dbReference type="InterPro" id="IPR018260">
    <property type="entry name" value="Ribosomal_uL22_CS"/>
</dbReference>
<dbReference type="InterPro" id="IPR005727">
    <property type="entry name" value="Ribosomal_uL22_bac/chlpt-type"/>
</dbReference>
<comment type="function">
    <text evidence="7 10">This protein binds specifically to 23S rRNA; its binding is stimulated by other ribosomal proteins, e.g., L4, L17, and L20. It is important during the early stages of 50S assembly. It makes multiple contacts with different domains of the 23S rRNA in the assembled 50S subunit and ribosome.</text>
</comment>
<keyword evidence="4 7" id="KW-0689">Ribosomal protein</keyword>
<dbReference type="InterPro" id="IPR001063">
    <property type="entry name" value="Ribosomal_uL22"/>
</dbReference>
<evidence type="ECO:0000256" key="8">
    <source>
        <dbReference type="RuleBase" id="RU004005"/>
    </source>
</evidence>
<evidence type="ECO:0000256" key="7">
    <source>
        <dbReference type="HAMAP-Rule" id="MF_01331"/>
    </source>
</evidence>
<dbReference type="HAMAP" id="MF_01331_B">
    <property type="entry name" value="Ribosomal_uL22_B"/>
    <property type="match status" value="1"/>
</dbReference>
<evidence type="ECO:0000256" key="6">
    <source>
        <dbReference type="ARBA" id="ARBA00035207"/>
    </source>
</evidence>
<comment type="caution">
    <text evidence="12">The sequence shown here is derived from an EMBL/GenBank/DDBJ whole genome shotgun (WGS) entry which is preliminary data.</text>
</comment>
<evidence type="ECO:0000256" key="11">
    <source>
        <dbReference type="SAM" id="MobiDB-lite"/>
    </source>
</evidence>
<feature type="compositionally biased region" description="Basic and acidic residues" evidence="11">
    <location>
        <begin position="120"/>
        <end position="129"/>
    </location>
</feature>
<keyword evidence="2 7" id="KW-0699">rRNA-binding</keyword>
<keyword evidence="3 7" id="KW-0694">RNA-binding</keyword>
<dbReference type="InterPro" id="IPR047867">
    <property type="entry name" value="Ribosomal_uL22_bac/org-type"/>
</dbReference>
<proteinExistence type="inferred from homology"/>
<dbReference type="PANTHER" id="PTHR13501:SF8">
    <property type="entry name" value="LARGE RIBOSOMAL SUBUNIT PROTEIN UL22M"/>
    <property type="match status" value="1"/>
</dbReference>
<evidence type="ECO:0000256" key="5">
    <source>
        <dbReference type="ARBA" id="ARBA00023274"/>
    </source>
</evidence>
<comment type="function">
    <text evidence="7">The globular domain of the protein is located near the polypeptide exit tunnel on the outside of the subunit, while an extended beta-hairpin is found that lines the wall of the exit tunnel in the center of the 70S ribosome.</text>
</comment>
<dbReference type="EMBL" id="PFET01000006">
    <property type="protein sequence ID" value="PJE76024.1"/>
    <property type="molecule type" value="Genomic_DNA"/>
</dbReference>
<evidence type="ECO:0000256" key="10">
    <source>
        <dbReference type="RuleBase" id="RU004008"/>
    </source>
</evidence>
<dbReference type="Pfam" id="PF00237">
    <property type="entry name" value="Ribosomal_L22"/>
    <property type="match status" value="1"/>
</dbReference>
<protein>
    <recommendedName>
        <fullName evidence="6 7">Large ribosomal subunit protein uL22</fullName>
    </recommendedName>
</protein>
<keyword evidence="5 7" id="KW-0687">Ribonucleoprotein</keyword>